<evidence type="ECO:0000313" key="2">
    <source>
        <dbReference type="Proteomes" id="UP001242732"/>
    </source>
</evidence>
<name>A0ABY9ANH1_PARCI</name>
<organism evidence="1 2">
    <name type="scientific">Paracidovorax citrulli</name>
    <name type="common">Acidovorax citrulli</name>
    <dbReference type="NCBI Taxonomy" id="80869"/>
    <lineage>
        <taxon>Bacteria</taxon>
        <taxon>Pseudomonadati</taxon>
        <taxon>Pseudomonadota</taxon>
        <taxon>Betaproteobacteria</taxon>
        <taxon>Burkholderiales</taxon>
        <taxon>Comamonadaceae</taxon>
        <taxon>Paracidovorax</taxon>
    </lineage>
</organism>
<evidence type="ECO:0000313" key="1">
    <source>
        <dbReference type="EMBL" id="WIY48292.1"/>
    </source>
</evidence>
<reference evidence="1 2" key="1">
    <citation type="submission" date="2023-06" db="EMBL/GenBank/DDBJ databases">
        <authorList>
            <person name="Ham H."/>
            <person name="Park D.S."/>
        </authorList>
    </citation>
    <scope>NUCLEOTIDE SEQUENCE [LARGE SCALE GENOMIC DNA]</scope>
    <source>
        <strain evidence="1 2">KACC 17005</strain>
    </source>
</reference>
<protein>
    <submittedName>
        <fullName evidence="1">Uncharacterized protein</fullName>
    </submittedName>
</protein>
<accession>A0ABY9ANH1</accession>
<keyword evidence="2" id="KW-1185">Reference proteome</keyword>
<gene>
    <name evidence="1" type="ORF">QRO08_21090</name>
</gene>
<dbReference type="RefSeq" id="WP_011793921.1">
    <property type="nucleotide sequence ID" value="NZ_CP127360.1"/>
</dbReference>
<sequence length="354" mass="35558">MTRPSGGAADVSSFGNDIIRPPKTGLAGAALHDEDCTGGRQVGFLPWRTLGVPDARAGTLMYGAYRAPDTDQPWRDMDLAQSKDRLRPSFTVGLPPVLPATPLALNPANANLLDFCYAMTLASNAPANASALGVIDANAGAARRAVAFTVAAPGLLDADGDGNPFDGRQAGASNTSPTFDAANRPVSGGYDDRVLAVPFNALFAQMQCGQALSAVSHSHVNAATAAASMQQAMVDYQRQLEIAALLAGAGVASATAGVLSASAGLSSAVAGSANAVAFTILTYGSAAGVMAPAVASVVSNTAAVVASAATLAKSVLAKQEADRRVTEVAPLVTDSAAQATAIDADARTADNLGF</sequence>
<proteinExistence type="predicted"/>
<dbReference type="Proteomes" id="UP001242732">
    <property type="component" value="Chromosome"/>
</dbReference>
<dbReference type="EMBL" id="CP127363">
    <property type="protein sequence ID" value="WIY48292.1"/>
    <property type="molecule type" value="Genomic_DNA"/>
</dbReference>